<dbReference type="Gene3D" id="2.60.40.10">
    <property type="entry name" value="Immunoglobulins"/>
    <property type="match status" value="1"/>
</dbReference>
<dbReference type="GO" id="GO:0005737">
    <property type="term" value="C:cytoplasm"/>
    <property type="evidence" value="ECO:0007669"/>
    <property type="project" value="TreeGrafter"/>
</dbReference>
<evidence type="ECO:0008006" key="3">
    <source>
        <dbReference type="Google" id="ProtNLM"/>
    </source>
</evidence>
<accession>A0A8C7TJJ9</accession>
<dbReference type="Ensembl" id="ENSOMYT00000086478.2">
    <property type="protein sequence ID" value="ENSOMYP00000079357.2"/>
    <property type="gene ID" value="ENSOMYG00000036760.2"/>
</dbReference>
<dbReference type="GeneTree" id="ENSGT00430000031142"/>
<reference evidence="1" key="1">
    <citation type="submission" date="2020-07" db="EMBL/GenBank/DDBJ databases">
        <title>A long reads based de novo assembly of the rainbow trout Arlee double haploid line genome.</title>
        <authorList>
            <person name="Gao G."/>
            <person name="Palti Y."/>
        </authorList>
    </citation>
    <scope>NUCLEOTIDE SEQUENCE [LARGE SCALE GENOMIC DNA]</scope>
</reference>
<dbReference type="InterPro" id="IPR013783">
    <property type="entry name" value="Ig-like_fold"/>
</dbReference>
<dbReference type="GO" id="GO:0007288">
    <property type="term" value="P:sperm axoneme assembly"/>
    <property type="evidence" value="ECO:0007669"/>
    <property type="project" value="TreeGrafter"/>
</dbReference>
<organism evidence="1 2">
    <name type="scientific">Oncorhynchus mykiss</name>
    <name type="common">Rainbow trout</name>
    <name type="synonym">Salmo gairdneri</name>
    <dbReference type="NCBI Taxonomy" id="8022"/>
    <lineage>
        <taxon>Eukaryota</taxon>
        <taxon>Metazoa</taxon>
        <taxon>Chordata</taxon>
        <taxon>Craniata</taxon>
        <taxon>Vertebrata</taxon>
        <taxon>Euteleostomi</taxon>
        <taxon>Actinopterygii</taxon>
        <taxon>Neopterygii</taxon>
        <taxon>Teleostei</taxon>
        <taxon>Protacanthopterygii</taxon>
        <taxon>Salmoniformes</taxon>
        <taxon>Salmonidae</taxon>
        <taxon>Salmoninae</taxon>
        <taxon>Oncorhynchus</taxon>
    </lineage>
</organism>
<dbReference type="AlphaFoldDB" id="A0A8C7TJJ9"/>
<reference evidence="1" key="2">
    <citation type="submission" date="2025-08" db="UniProtKB">
        <authorList>
            <consortium name="Ensembl"/>
        </authorList>
    </citation>
    <scope>IDENTIFICATION</scope>
</reference>
<dbReference type="GO" id="GO:0036126">
    <property type="term" value="C:sperm flagellum"/>
    <property type="evidence" value="ECO:0007669"/>
    <property type="project" value="TreeGrafter"/>
</dbReference>
<keyword evidence="2" id="KW-1185">Reference proteome</keyword>
<evidence type="ECO:0000313" key="1">
    <source>
        <dbReference type="Ensembl" id="ENSOMYP00000079357.2"/>
    </source>
</evidence>
<evidence type="ECO:0000313" key="2">
    <source>
        <dbReference type="Proteomes" id="UP000694395"/>
    </source>
</evidence>
<dbReference type="PANTHER" id="PTHR46127:SF1">
    <property type="entry name" value="CILIA- AND FLAGELLA-ASSOCIATED PROTEIN 65"/>
    <property type="match status" value="1"/>
</dbReference>
<dbReference type="Proteomes" id="UP000694395">
    <property type="component" value="Chromosome 22"/>
</dbReference>
<protein>
    <recommendedName>
        <fullName evidence="3">Abnormal spindle-like microcephaly-associated protein ASH domain-containing protein</fullName>
    </recommendedName>
</protein>
<reference evidence="1" key="3">
    <citation type="submission" date="2025-09" db="UniProtKB">
        <authorList>
            <consortium name="Ensembl"/>
        </authorList>
    </citation>
    <scope>IDENTIFICATION</scope>
</reference>
<dbReference type="PANTHER" id="PTHR46127">
    <property type="entry name" value="CILIA- AND FLAGELLA-ASSOCIATED PROTEIN 65"/>
    <property type="match status" value="1"/>
</dbReference>
<sequence length="251" mass="27315">MFSTHTHTHTHVISYTTNRVCIFPVQEPLFLDLIGTCHSEQLKPAILHPRHLVLYRQHLARGLTCYPPDVLGAMLAEDKIQVDLEGALMLQEVCAGEGSNSSHITVDPPELLFHNGSVSTSQSVTLSNHTKGKLSLIWTPAPNSSFSVTPSSCDLGPLKSTAFRVSYTPKQHNTFHGAQLECFALYKGPSAGRGPYLVPSLVCHSPGHWTLLPAWPGALHPPVLLAAPPSGEYRHSTVNCPHAIISPFVSR</sequence>
<dbReference type="InterPro" id="IPR052614">
    <property type="entry name" value="CFAP65"/>
</dbReference>
<proteinExistence type="predicted"/>
<name>A0A8C7TJJ9_ONCMY</name>